<evidence type="ECO:0000256" key="5">
    <source>
        <dbReference type="ARBA" id="ARBA00023317"/>
    </source>
</evidence>
<evidence type="ECO:0000256" key="8">
    <source>
        <dbReference type="PIRSR" id="PIRSR000524-50"/>
    </source>
</evidence>
<dbReference type="InterPro" id="IPR000192">
    <property type="entry name" value="Aminotrans_V_dom"/>
</dbReference>
<dbReference type="InterPro" id="IPR024169">
    <property type="entry name" value="SP_NH2Trfase/AEP_transaminase"/>
</dbReference>
<keyword evidence="3 10" id="KW-0808">Transferase</keyword>
<dbReference type="InterPro" id="IPR012703">
    <property type="entry name" value="NH2EtPonate_pyrv_transaminase"/>
</dbReference>
<proteinExistence type="inferred from homology"/>
<sequence length="395" mass="45450">MFVFPLVMGMLNKGQKEILQPKRAALFTPGPLNTTDRVKQTMLQDYGSRDPNFMKFLNQIRNQLLQLCNVQKGEYECILMQGSGTFSVEAAIGTAVGRENQKVLVLVNGSYGERAKKIMDYYNIPNIVIKFEEDQQVDNDKAIETLKENSDITHIFCIHSETTSGVINDVKKLGRMIKEHNSQIQFIVDAMSSFGVYQLDLKEDKIDYVVASSNKNLQGVPGFGFVLARNEVFTQTKGNSRSLSLDLFDQWQAMEKTGQFRFTPPTHVIRAFKEALDEYLEEGGCQKRFERYSKNQRFLTEEFSKLGFKTYLDKSIQGCIITTFLVPKDKNFNFKDLYSYLAERNIVLYPGKTTQIETFRIGSIGDHHAEDYSYLIKFTKEYLEINNIQIPVRYE</sequence>
<dbReference type="Gene3D" id="3.40.640.10">
    <property type="entry name" value="Type I PLP-dependent aspartate aminotransferase-like (Major domain)"/>
    <property type="match status" value="1"/>
</dbReference>
<dbReference type="OrthoDB" id="7403325at2759"/>
<evidence type="ECO:0000313" key="11">
    <source>
        <dbReference type="Proteomes" id="UP000054937"/>
    </source>
</evidence>
<organism evidence="10 11">
    <name type="scientific">Pseudocohnilembus persalinus</name>
    <name type="common">Ciliate</name>
    <dbReference type="NCBI Taxonomy" id="266149"/>
    <lineage>
        <taxon>Eukaryota</taxon>
        <taxon>Sar</taxon>
        <taxon>Alveolata</taxon>
        <taxon>Ciliophora</taxon>
        <taxon>Intramacronucleata</taxon>
        <taxon>Oligohymenophorea</taxon>
        <taxon>Scuticociliatia</taxon>
        <taxon>Philasterida</taxon>
        <taxon>Pseudocohnilembidae</taxon>
        <taxon>Pseudocohnilembus</taxon>
    </lineage>
</organism>
<name>A0A0V0QC64_PSEPJ</name>
<feature type="binding site" evidence="7">
    <location>
        <position position="360"/>
    </location>
    <ligand>
        <name>substrate</name>
    </ligand>
</feature>
<evidence type="ECO:0000256" key="4">
    <source>
        <dbReference type="ARBA" id="ARBA00022898"/>
    </source>
</evidence>
<dbReference type="NCBIfam" id="NF010006">
    <property type="entry name" value="PRK13479.1"/>
    <property type="match status" value="1"/>
</dbReference>
<dbReference type="PANTHER" id="PTHR42778:SF1">
    <property type="entry name" value="2-AMINOETHYLPHOSPHONATE--PYRUVATE TRANSAMINASE"/>
    <property type="match status" value="1"/>
</dbReference>
<reference evidence="10 11" key="1">
    <citation type="journal article" date="2015" name="Sci. Rep.">
        <title>Genome of the facultative scuticociliatosis pathogen Pseudocohnilembus persalinus provides insight into its virulence through horizontal gene transfer.</title>
        <authorList>
            <person name="Xiong J."/>
            <person name="Wang G."/>
            <person name="Cheng J."/>
            <person name="Tian M."/>
            <person name="Pan X."/>
            <person name="Warren A."/>
            <person name="Jiang C."/>
            <person name="Yuan D."/>
            <person name="Miao W."/>
        </authorList>
    </citation>
    <scope>NUCLEOTIDE SEQUENCE [LARGE SCALE GENOMIC DNA]</scope>
    <source>
        <strain evidence="10">36N120E</strain>
    </source>
</reference>
<dbReference type="HAMAP" id="MF_01376">
    <property type="entry name" value="PhnW_aminotrans_5"/>
    <property type="match status" value="1"/>
</dbReference>
<evidence type="ECO:0000256" key="3">
    <source>
        <dbReference type="ARBA" id="ARBA00022679"/>
    </source>
</evidence>
<keyword evidence="4 8" id="KW-0663">Pyridoxal phosphate</keyword>
<dbReference type="InterPro" id="IPR015421">
    <property type="entry name" value="PyrdxlP-dep_Trfase_major"/>
</dbReference>
<evidence type="ECO:0000256" key="2">
    <source>
        <dbReference type="ARBA" id="ARBA00022576"/>
    </source>
</evidence>
<dbReference type="PIRSF" id="PIRSF000524">
    <property type="entry name" value="SPT"/>
    <property type="match status" value="1"/>
</dbReference>
<comment type="caution">
    <text evidence="10">The sequence shown here is derived from an EMBL/GenBank/DDBJ whole genome shotgun (WGS) entry which is preliminary data.</text>
</comment>
<feature type="modified residue" description="N6-(pyridoxal phosphate)lysine" evidence="8">
    <location>
        <position position="215"/>
    </location>
</feature>
<evidence type="ECO:0000313" key="10">
    <source>
        <dbReference type="EMBL" id="KRW99822.1"/>
    </source>
</evidence>
<evidence type="ECO:0000256" key="7">
    <source>
        <dbReference type="PIRSR" id="PIRSR000524-1"/>
    </source>
</evidence>
<gene>
    <name evidence="10" type="ORF">PPERSA_10941</name>
</gene>
<dbReference type="PANTHER" id="PTHR42778">
    <property type="entry name" value="2-AMINOETHYLPHOSPHONATE--PYRUVATE TRANSAMINASE"/>
    <property type="match status" value="1"/>
</dbReference>
<dbReference type="OMA" id="MLVPTNG"/>
<dbReference type="Proteomes" id="UP000054937">
    <property type="component" value="Unassembled WGS sequence"/>
</dbReference>
<dbReference type="Gene3D" id="3.90.1150.10">
    <property type="entry name" value="Aspartate Aminotransferase, domain 1"/>
    <property type="match status" value="1"/>
</dbReference>
<dbReference type="InterPro" id="IPR015424">
    <property type="entry name" value="PyrdxlP-dep_Trfase"/>
</dbReference>
<dbReference type="InParanoid" id="A0A0V0QC64"/>
<feature type="domain" description="Aminotransferase class V" evidence="9">
    <location>
        <begin position="52"/>
        <end position="354"/>
    </location>
</feature>
<evidence type="ECO:0000256" key="1">
    <source>
        <dbReference type="ARBA" id="ARBA00001933"/>
    </source>
</evidence>
<dbReference type="GO" id="GO:0047304">
    <property type="term" value="F:2-aminoethylphosphonate-pyruvate transaminase activity"/>
    <property type="evidence" value="ECO:0007669"/>
    <property type="project" value="UniProtKB-EC"/>
</dbReference>
<comment type="cofactor">
    <cofactor evidence="1 8">
        <name>pyridoxal 5'-phosphate</name>
        <dbReference type="ChEBI" id="CHEBI:597326"/>
    </cofactor>
</comment>
<dbReference type="NCBIfam" id="TIGR02326">
    <property type="entry name" value="transamin_PhnW"/>
    <property type="match status" value="1"/>
</dbReference>
<evidence type="ECO:0000259" key="9">
    <source>
        <dbReference type="Pfam" id="PF00266"/>
    </source>
</evidence>
<protein>
    <submittedName>
        <fullName evidence="10">Pyridoxal phosphate-dependent transferase</fullName>
    </submittedName>
</protein>
<dbReference type="GO" id="GO:0019700">
    <property type="term" value="P:organic phosphonate catabolic process"/>
    <property type="evidence" value="ECO:0007669"/>
    <property type="project" value="InterPro"/>
</dbReference>
<keyword evidence="11" id="KW-1185">Reference proteome</keyword>
<dbReference type="InterPro" id="IPR015422">
    <property type="entry name" value="PyrdxlP-dep_Trfase_small"/>
</dbReference>
<dbReference type="SUPFAM" id="SSF53383">
    <property type="entry name" value="PLP-dependent transferases"/>
    <property type="match status" value="1"/>
</dbReference>
<evidence type="ECO:0000256" key="6">
    <source>
        <dbReference type="ARBA" id="ARBA00049460"/>
    </source>
</evidence>
<accession>A0A0V0QC64</accession>
<keyword evidence="2" id="KW-0032">Aminotransferase</keyword>
<comment type="catalytic activity">
    <reaction evidence="6">
        <text>(2-aminoethyl)phosphonate + pyruvate = phosphonoacetaldehyde + L-alanine</text>
        <dbReference type="Rhea" id="RHEA:17021"/>
        <dbReference type="ChEBI" id="CHEBI:15361"/>
        <dbReference type="ChEBI" id="CHEBI:57418"/>
        <dbReference type="ChEBI" id="CHEBI:57972"/>
        <dbReference type="ChEBI" id="CHEBI:58383"/>
        <dbReference type="EC" id="2.6.1.37"/>
    </reaction>
</comment>
<dbReference type="NCBIfam" id="TIGR03301">
    <property type="entry name" value="PhnW-AepZ"/>
    <property type="match status" value="1"/>
</dbReference>
<dbReference type="AlphaFoldDB" id="A0A0V0QC64"/>
<dbReference type="EMBL" id="LDAU01000203">
    <property type="protein sequence ID" value="KRW99822.1"/>
    <property type="molecule type" value="Genomic_DNA"/>
</dbReference>
<keyword evidence="5" id="KW-0670">Pyruvate</keyword>
<dbReference type="Pfam" id="PF00266">
    <property type="entry name" value="Aminotran_5"/>
    <property type="match status" value="1"/>
</dbReference>